<name>A0A8J3X9N0_9ACTN</name>
<keyword evidence="4" id="KW-1185">Reference proteome</keyword>
<feature type="transmembrane region" description="Helical" evidence="2">
    <location>
        <begin position="251"/>
        <end position="276"/>
    </location>
</feature>
<feature type="transmembrane region" description="Helical" evidence="2">
    <location>
        <begin position="199"/>
        <end position="220"/>
    </location>
</feature>
<dbReference type="PANTHER" id="PTHR36844:SF1">
    <property type="entry name" value="PROTEASE PRSW"/>
    <property type="match status" value="1"/>
</dbReference>
<sequence>MFGYSRGMASLDPRAVLKDRPSAGLIIGLVIAGICALVSFSFDILNGDPVQFTLALGLAVAPVPLLLAGVLALDRMEPEPRTTLIFAFAWGAGIAVLLAGILNSLNLLALERTLGDPNSARNLVATFGAPPVEETLKGLVLLGLLRFRRQELDGPTDGIIYASMVGLGFAMSENVSYYLAALDQNGPEGLAATVVLRGVLSPFAHPLFTSLIGISVAYAANRRGAPATIMIIAGWIGAMALHGIWNGFASFGGFGGLAIAYLILMVILVIEITVIVRDRKRIVGLIHHYLPPYERNGLVNQADIYMLSSLRRRRHARTWAKALGGKAGARAMSDYQLAATELGLLHERAARGGVGEESFRGTQRSLADLMAYARLSFPMPERHQARAAKGMPPPGYAPGAPNAGHPRIPGYGPGGFPPGSPGQGYGPPGYGPGGHPSGPHGYDPGGYPTGSGYDPGGYPPGSGYDSGGYPPGSSAG</sequence>
<keyword evidence="2" id="KW-0812">Transmembrane</keyword>
<dbReference type="Pfam" id="PF13367">
    <property type="entry name" value="PrsW-protease"/>
    <property type="match status" value="1"/>
</dbReference>
<evidence type="ECO:0000313" key="4">
    <source>
        <dbReference type="Proteomes" id="UP000650628"/>
    </source>
</evidence>
<keyword evidence="2" id="KW-1133">Transmembrane helix</keyword>
<evidence type="ECO:0000313" key="3">
    <source>
        <dbReference type="EMBL" id="GII32059.1"/>
    </source>
</evidence>
<evidence type="ECO:0008006" key="5">
    <source>
        <dbReference type="Google" id="ProtNLM"/>
    </source>
</evidence>
<feature type="transmembrane region" description="Helical" evidence="2">
    <location>
        <begin position="125"/>
        <end position="147"/>
    </location>
</feature>
<dbReference type="AlphaFoldDB" id="A0A8J3X9N0"/>
<feature type="compositionally biased region" description="Gly residues" evidence="1">
    <location>
        <begin position="443"/>
        <end position="455"/>
    </location>
</feature>
<feature type="compositionally biased region" description="Gly residues" evidence="1">
    <location>
        <begin position="464"/>
        <end position="476"/>
    </location>
</feature>
<dbReference type="Proteomes" id="UP000650628">
    <property type="component" value="Unassembled WGS sequence"/>
</dbReference>
<keyword evidence="2" id="KW-0472">Membrane</keyword>
<dbReference type="EMBL" id="BOOO01000033">
    <property type="protein sequence ID" value="GII32059.1"/>
    <property type="molecule type" value="Genomic_DNA"/>
</dbReference>
<feature type="transmembrane region" description="Helical" evidence="2">
    <location>
        <begin position="21"/>
        <end position="42"/>
    </location>
</feature>
<dbReference type="GO" id="GO:0008233">
    <property type="term" value="F:peptidase activity"/>
    <property type="evidence" value="ECO:0007669"/>
    <property type="project" value="InterPro"/>
</dbReference>
<feature type="transmembrane region" description="Helical" evidence="2">
    <location>
        <begin position="85"/>
        <end position="105"/>
    </location>
</feature>
<evidence type="ECO:0000256" key="1">
    <source>
        <dbReference type="SAM" id="MobiDB-lite"/>
    </source>
</evidence>
<comment type="caution">
    <text evidence="3">The sequence shown here is derived from an EMBL/GenBank/DDBJ whole genome shotgun (WGS) entry which is preliminary data.</text>
</comment>
<feature type="transmembrane region" description="Helical" evidence="2">
    <location>
        <begin position="159"/>
        <end position="179"/>
    </location>
</feature>
<gene>
    <name evidence="3" type="ORF">Pmi06nite_55010</name>
</gene>
<protein>
    <recommendedName>
        <fullName evidence="5">PrsW family intramembrane metalloprotease</fullName>
    </recommendedName>
</protein>
<feature type="compositionally biased region" description="Gly residues" evidence="1">
    <location>
        <begin position="421"/>
        <end position="436"/>
    </location>
</feature>
<feature type="compositionally biased region" description="Low complexity" evidence="1">
    <location>
        <begin position="397"/>
        <end position="410"/>
    </location>
</feature>
<feature type="transmembrane region" description="Helical" evidence="2">
    <location>
        <begin position="227"/>
        <end position="245"/>
    </location>
</feature>
<organism evidence="3 4">
    <name type="scientific">Planotetraspora mira</name>
    <dbReference type="NCBI Taxonomy" id="58121"/>
    <lineage>
        <taxon>Bacteria</taxon>
        <taxon>Bacillati</taxon>
        <taxon>Actinomycetota</taxon>
        <taxon>Actinomycetes</taxon>
        <taxon>Streptosporangiales</taxon>
        <taxon>Streptosporangiaceae</taxon>
        <taxon>Planotetraspora</taxon>
    </lineage>
</organism>
<evidence type="ECO:0000256" key="2">
    <source>
        <dbReference type="SAM" id="Phobius"/>
    </source>
</evidence>
<proteinExistence type="predicted"/>
<accession>A0A8J3X9N0</accession>
<dbReference type="InterPro" id="IPR026898">
    <property type="entry name" value="PrsW"/>
</dbReference>
<reference evidence="3 4" key="1">
    <citation type="submission" date="2021-01" db="EMBL/GenBank/DDBJ databases">
        <title>Whole genome shotgun sequence of Planotetraspora mira NBRC 15435.</title>
        <authorList>
            <person name="Komaki H."/>
            <person name="Tamura T."/>
        </authorList>
    </citation>
    <scope>NUCLEOTIDE SEQUENCE [LARGE SCALE GENOMIC DNA]</scope>
    <source>
        <strain evidence="3 4">NBRC 15435</strain>
    </source>
</reference>
<feature type="transmembrane region" description="Helical" evidence="2">
    <location>
        <begin position="54"/>
        <end position="73"/>
    </location>
</feature>
<dbReference type="PANTHER" id="PTHR36844">
    <property type="entry name" value="PROTEASE PRSW"/>
    <property type="match status" value="1"/>
</dbReference>
<feature type="region of interest" description="Disordered" evidence="1">
    <location>
        <begin position="381"/>
        <end position="476"/>
    </location>
</feature>